<sequence>MIHFKLNAFRTKTQSLTRPLNHPVKTRKLYPRFNIAAYWVWLVAIVGVAFLPVSFASLKDIFTQEIYALISERYGEPARRDILKWNKLLVELESEDVDEKLFEVNRFFNRFEFVSDIQHWRKADYWATPIEFIATGAGDCEDYVIAKYFSLLELGVPESKLRLMYVTALKLKQPHMVLAYYNTPTSVPLVLDNINKRILPASKRRDLAPIYSFNGQGLWTAKSMGKGRKLRGKGSMKMWDDMIARLDEVIEGK</sequence>
<evidence type="ECO:0000256" key="1">
    <source>
        <dbReference type="SAM" id="Phobius"/>
    </source>
</evidence>
<dbReference type="InterPro" id="IPR010319">
    <property type="entry name" value="Transglutaminase-like_Cys_pept"/>
</dbReference>
<protein>
    <submittedName>
        <fullName evidence="2">Transglutaminase</fullName>
    </submittedName>
</protein>
<evidence type="ECO:0000313" key="3">
    <source>
        <dbReference type="Proteomes" id="UP000470213"/>
    </source>
</evidence>
<dbReference type="PANTHER" id="PTHR39327:SF1">
    <property type="entry name" value="BLR5470 PROTEIN"/>
    <property type="match status" value="1"/>
</dbReference>
<dbReference type="Proteomes" id="UP000470213">
    <property type="component" value="Unassembled WGS sequence"/>
</dbReference>
<dbReference type="EMBL" id="JAAAWN010000002">
    <property type="protein sequence ID" value="NDV89954.1"/>
    <property type="molecule type" value="Genomic_DNA"/>
</dbReference>
<keyword evidence="1" id="KW-0472">Membrane</keyword>
<gene>
    <name evidence="2" type="ORF">GTH32_01925</name>
</gene>
<evidence type="ECO:0000313" key="2">
    <source>
        <dbReference type="EMBL" id="NDV89954.1"/>
    </source>
</evidence>
<keyword evidence="1" id="KW-1133">Transmembrane helix</keyword>
<dbReference type="AlphaFoldDB" id="A0A7X5RJV7"/>
<reference evidence="2 3" key="1">
    <citation type="submission" date="2020-01" db="EMBL/GenBank/DDBJ databases">
        <authorList>
            <person name="Chen J."/>
            <person name="Zhu S."/>
            <person name="Yang J."/>
        </authorList>
    </citation>
    <scope>NUCLEOTIDE SEQUENCE [LARGE SCALE GENOMIC DNA]</scope>
    <source>
        <strain evidence="2 3">345S023</strain>
    </source>
</reference>
<keyword evidence="1" id="KW-0812">Transmembrane</keyword>
<dbReference type="Gene3D" id="3.10.620.30">
    <property type="match status" value="1"/>
</dbReference>
<name>A0A7X5RJV7_9ALTE</name>
<feature type="transmembrane region" description="Helical" evidence="1">
    <location>
        <begin position="35"/>
        <end position="55"/>
    </location>
</feature>
<organism evidence="2 3">
    <name type="scientific">Alteromonas profundi</name>
    <dbReference type="NCBI Taxonomy" id="2696062"/>
    <lineage>
        <taxon>Bacteria</taxon>
        <taxon>Pseudomonadati</taxon>
        <taxon>Pseudomonadota</taxon>
        <taxon>Gammaproteobacteria</taxon>
        <taxon>Alteromonadales</taxon>
        <taxon>Alteromonadaceae</taxon>
        <taxon>Alteromonas/Salinimonas group</taxon>
        <taxon>Alteromonas</taxon>
    </lineage>
</organism>
<proteinExistence type="predicted"/>
<accession>A0A7X5RJV7</accession>
<comment type="caution">
    <text evidence="2">The sequence shown here is derived from an EMBL/GenBank/DDBJ whole genome shotgun (WGS) entry which is preliminary data.</text>
</comment>
<dbReference type="Pfam" id="PF06035">
    <property type="entry name" value="Peptidase_C93"/>
    <property type="match status" value="1"/>
</dbReference>
<dbReference type="PANTHER" id="PTHR39327">
    <property type="match status" value="1"/>
</dbReference>
<keyword evidence="3" id="KW-1185">Reference proteome</keyword>